<gene>
    <name evidence="2" type="ORF">EAH76_20010</name>
</gene>
<dbReference type="SMART" id="SM00138">
    <property type="entry name" value="MeTrc"/>
    <property type="match status" value="1"/>
</dbReference>
<dbReference type="CDD" id="cd02440">
    <property type="entry name" value="AdoMet_MTases"/>
    <property type="match status" value="1"/>
</dbReference>
<dbReference type="Proteomes" id="UP000319931">
    <property type="component" value="Unassembled WGS sequence"/>
</dbReference>
<dbReference type="PROSITE" id="PS50123">
    <property type="entry name" value="CHER"/>
    <property type="match status" value="1"/>
</dbReference>
<evidence type="ECO:0000259" key="1">
    <source>
        <dbReference type="PROSITE" id="PS50123"/>
    </source>
</evidence>
<keyword evidence="2" id="KW-0489">Methyltransferase</keyword>
<organism evidence="2 3">
    <name type="scientific">Sphingomonas glacialis</name>
    <dbReference type="NCBI Taxonomy" id="658225"/>
    <lineage>
        <taxon>Bacteria</taxon>
        <taxon>Pseudomonadati</taxon>
        <taxon>Pseudomonadota</taxon>
        <taxon>Alphaproteobacteria</taxon>
        <taxon>Sphingomonadales</taxon>
        <taxon>Sphingomonadaceae</taxon>
        <taxon>Sphingomonas</taxon>
    </lineage>
</organism>
<dbReference type="OrthoDB" id="9816309at2"/>
<dbReference type="InterPro" id="IPR029063">
    <property type="entry name" value="SAM-dependent_MTases_sf"/>
</dbReference>
<dbReference type="AlphaFoldDB" id="A0A502FI06"/>
<sequence>MSERYDGLKVHLPSERASTSGAIGVLTAILEARTGQQLAANREWRIETELTALMREHGLATLDALALAAQRAPALAEQVADALLNHESSFFRDAPVLDLVAKAAVAMQGEHPARRLRVWSAGCSFGQEPLSLAMLFAEQAAFRGATMPEIVATDVSEAALARARSGRYSQFEIQRGLPIRRMVEWFDSDGGDWVAKPDLVRRIAFRRMNLVAHPMPSGRFDVILCRNVLLYLTAEDRRQILDRFATVLQPGGVLVLGAGETVIGQTEAFRPSAAYRGLYERDVPGEG</sequence>
<accession>A0A502FI06</accession>
<name>A0A502FI06_9SPHN</name>
<comment type="caution">
    <text evidence="2">The sequence shown here is derived from an EMBL/GenBank/DDBJ whole genome shotgun (WGS) entry which is preliminary data.</text>
</comment>
<dbReference type="InterPro" id="IPR022642">
    <property type="entry name" value="CheR_C"/>
</dbReference>
<dbReference type="GO" id="GO:0032259">
    <property type="term" value="P:methylation"/>
    <property type="evidence" value="ECO:0007669"/>
    <property type="project" value="UniProtKB-KW"/>
</dbReference>
<dbReference type="InterPro" id="IPR050903">
    <property type="entry name" value="Bact_Chemotaxis_MeTrfase"/>
</dbReference>
<dbReference type="Pfam" id="PF01739">
    <property type="entry name" value="CheR"/>
    <property type="match status" value="1"/>
</dbReference>
<keyword evidence="2" id="KW-0808">Transferase</keyword>
<keyword evidence="3" id="KW-1185">Reference proteome</keyword>
<evidence type="ECO:0000313" key="2">
    <source>
        <dbReference type="EMBL" id="TPG49100.1"/>
    </source>
</evidence>
<proteinExistence type="predicted"/>
<dbReference type="PRINTS" id="PR00996">
    <property type="entry name" value="CHERMTFRASE"/>
</dbReference>
<dbReference type="PANTHER" id="PTHR24422:SF21">
    <property type="entry name" value="CHEMOTAXIS PROTEIN METHYLTRANSFERASE 1"/>
    <property type="match status" value="1"/>
</dbReference>
<protein>
    <submittedName>
        <fullName evidence="2">Protein-glutamate O-methyltransferase CheR</fullName>
    </submittedName>
</protein>
<evidence type="ECO:0000313" key="3">
    <source>
        <dbReference type="Proteomes" id="UP000319931"/>
    </source>
</evidence>
<reference evidence="2 3" key="1">
    <citation type="journal article" date="2019" name="Environ. Microbiol.">
        <title>Species interactions and distinct microbial communities in high Arctic permafrost affected cryosols are associated with the CH4 and CO2 gas fluxes.</title>
        <authorList>
            <person name="Altshuler I."/>
            <person name="Hamel J."/>
            <person name="Turney S."/>
            <person name="Magnuson E."/>
            <person name="Levesque R."/>
            <person name="Greer C."/>
            <person name="Whyte L.G."/>
        </authorList>
    </citation>
    <scope>NUCLEOTIDE SEQUENCE [LARGE SCALE GENOMIC DNA]</scope>
    <source>
        <strain evidence="2 3">E6.1</strain>
    </source>
</reference>
<dbReference type="PANTHER" id="PTHR24422">
    <property type="entry name" value="CHEMOTAXIS PROTEIN METHYLTRANSFERASE"/>
    <property type="match status" value="1"/>
</dbReference>
<feature type="domain" description="CheR-type methyltransferase" evidence="1">
    <location>
        <begin position="26"/>
        <end position="282"/>
    </location>
</feature>
<dbReference type="RefSeq" id="WP_140852045.1">
    <property type="nucleotide sequence ID" value="NZ_RCZC01000008.1"/>
</dbReference>
<dbReference type="GO" id="GO:0008757">
    <property type="term" value="F:S-adenosylmethionine-dependent methyltransferase activity"/>
    <property type="evidence" value="ECO:0007669"/>
    <property type="project" value="InterPro"/>
</dbReference>
<dbReference type="Gene3D" id="3.40.50.150">
    <property type="entry name" value="Vaccinia Virus protein VP39"/>
    <property type="match status" value="1"/>
</dbReference>
<dbReference type="EMBL" id="RCZC01000008">
    <property type="protein sequence ID" value="TPG49100.1"/>
    <property type="molecule type" value="Genomic_DNA"/>
</dbReference>
<dbReference type="InterPro" id="IPR000780">
    <property type="entry name" value="CheR_MeTrfase"/>
</dbReference>
<dbReference type="SUPFAM" id="SSF53335">
    <property type="entry name" value="S-adenosyl-L-methionine-dependent methyltransferases"/>
    <property type="match status" value="1"/>
</dbReference>